<keyword evidence="1" id="KW-0472">Membrane</keyword>
<dbReference type="PhylomeDB" id="K6V297"/>
<organism evidence="2 3">
    <name type="scientific">Plasmodium cynomolgi (strain B)</name>
    <dbReference type="NCBI Taxonomy" id="1120755"/>
    <lineage>
        <taxon>Eukaryota</taxon>
        <taxon>Sar</taxon>
        <taxon>Alveolata</taxon>
        <taxon>Apicomplexa</taxon>
        <taxon>Aconoidasida</taxon>
        <taxon>Haemosporida</taxon>
        <taxon>Plasmodiidae</taxon>
        <taxon>Plasmodium</taxon>
        <taxon>Plasmodium (Plasmodium)</taxon>
    </lineage>
</organism>
<protein>
    <submittedName>
        <fullName evidence="2">Pv-fam-d protein</fullName>
    </submittedName>
</protein>
<proteinExistence type="predicted"/>
<feature type="non-terminal residue" evidence="2">
    <location>
        <position position="152"/>
    </location>
</feature>
<keyword evidence="1" id="KW-0812">Transmembrane</keyword>
<name>K6V297_PLACD</name>
<dbReference type="GeneID" id="14696642"/>
<keyword evidence="1" id="KW-1133">Transmembrane helix</keyword>
<dbReference type="Proteomes" id="UP000006319">
    <property type="component" value="Unassembled WGS sequence"/>
</dbReference>
<dbReference type="VEuPathDB" id="PlasmoDB:PCYB_001180"/>
<reference evidence="2 3" key="1">
    <citation type="journal article" date="2012" name="Nat. Genet.">
        <title>Plasmodium cynomolgi genome sequences provide insight into Plasmodium vivax and the monkey malaria clade.</title>
        <authorList>
            <person name="Tachibana S."/>
            <person name="Sullivan S.A."/>
            <person name="Kawai S."/>
            <person name="Nakamura S."/>
            <person name="Kim H.R."/>
            <person name="Goto N."/>
            <person name="Arisue N."/>
            <person name="Palacpac N.M.Q."/>
            <person name="Honma H."/>
            <person name="Yagi M."/>
            <person name="Tougan T."/>
            <person name="Katakai Y."/>
            <person name="Kaneko O."/>
            <person name="Mita T."/>
            <person name="Kita K."/>
            <person name="Yasutomi Y."/>
            <person name="Sutton P.L."/>
            <person name="Shakhbatyan R."/>
            <person name="Horii T."/>
            <person name="Yasunaga T."/>
            <person name="Barnwell J.W."/>
            <person name="Escalante A.A."/>
            <person name="Carlton J.M."/>
            <person name="Tanabe K."/>
        </authorList>
    </citation>
    <scope>NUCLEOTIDE SEQUENCE [LARGE SCALE GENOMIC DNA]</scope>
    <source>
        <strain evidence="2 3">B</strain>
    </source>
</reference>
<dbReference type="KEGG" id="pcy:PCYB_001180"/>
<feature type="transmembrane region" description="Helical" evidence="1">
    <location>
        <begin position="7"/>
        <end position="25"/>
    </location>
</feature>
<gene>
    <name evidence="2" type="ORF">PCYB_001180</name>
</gene>
<keyword evidence="3" id="KW-1185">Reference proteome</keyword>
<accession>K6V297</accession>
<evidence type="ECO:0000313" key="3">
    <source>
        <dbReference type="Proteomes" id="UP000006319"/>
    </source>
</evidence>
<dbReference type="EMBL" id="DF157111">
    <property type="protein sequence ID" value="GAB69370.1"/>
    <property type="molecule type" value="Genomic_DNA"/>
</dbReference>
<dbReference type="AlphaFoldDB" id="K6V297"/>
<evidence type="ECO:0000313" key="2">
    <source>
        <dbReference type="EMBL" id="GAB69370.1"/>
    </source>
</evidence>
<dbReference type="RefSeq" id="XP_004228316.1">
    <property type="nucleotide sequence ID" value="XM_004228268.1"/>
</dbReference>
<evidence type="ECO:0000256" key="1">
    <source>
        <dbReference type="SAM" id="Phobius"/>
    </source>
</evidence>
<dbReference type="OrthoDB" id="384398at2759"/>
<sequence length="152" mass="18070">MRERTNKYFYLFSKVFTYSILIWIWQRFEESPSCGKPWNTEGKQNDSSGVRASRLLVGDAIMEFQQGYPEHRERYMVAPGGHREGEFSHHLPSVLKDRRIRKQIKKVLKSKRQHGQTNDLRFNNTIDKLQNLLQGKRGYAELSHKHFPNNNY</sequence>